<dbReference type="OrthoDB" id="424572at2759"/>
<reference evidence="3 4" key="1">
    <citation type="submission" date="2020-02" db="EMBL/GenBank/DDBJ databases">
        <authorList>
            <person name="Ferguson B K."/>
        </authorList>
    </citation>
    <scope>NUCLEOTIDE SEQUENCE [LARGE SCALE GENOMIC DNA]</scope>
</reference>
<dbReference type="EMBL" id="CADCXU010006616">
    <property type="protein sequence ID" value="CAA9998162.1"/>
    <property type="molecule type" value="Genomic_DNA"/>
</dbReference>
<evidence type="ECO:0000313" key="3">
    <source>
        <dbReference type="EMBL" id="CAA9998162.1"/>
    </source>
</evidence>
<dbReference type="GO" id="GO:0005085">
    <property type="term" value="F:guanyl-nucleotide exchange factor activity"/>
    <property type="evidence" value="ECO:0007669"/>
    <property type="project" value="InterPro"/>
</dbReference>
<protein>
    <recommendedName>
        <fullName evidence="2">W2 domain-containing protein</fullName>
    </recommendedName>
</protein>
<dbReference type="AlphaFoldDB" id="A0A6H5G8I3"/>
<dbReference type="InterPro" id="IPR051956">
    <property type="entry name" value="eIF2B_epsilon"/>
</dbReference>
<dbReference type="Pfam" id="PF25084">
    <property type="entry name" value="LbH_EIF2B"/>
    <property type="match status" value="1"/>
</dbReference>
<dbReference type="InterPro" id="IPR016024">
    <property type="entry name" value="ARM-type_fold"/>
</dbReference>
<dbReference type="GO" id="GO:0005851">
    <property type="term" value="C:eukaryotic translation initiation factor 2B complex"/>
    <property type="evidence" value="ECO:0007669"/>
    <property type="project" value="TreeGrafter"/>
</dbReference>
<feature type="domain" description="W2" evidence="2">
    <location>
        <begin position="186"/>
        <end position="333"/>
    </location>
</feature>
<dbReference type="CDD" id="cd11558">
    <property type="entry name" value="W2_eIF2B_epsilon"/>
    <property type="match status" value="1"/>
</dbReference>
<evidence type="ECO:0000259" key="2">
    <source>
        <dbReference type="PROSITE" id="PS51363"/>
    </source>
</evidence>
<name>A0A6H5G8I3_9HEMI</name>
<dbReference type="InterPro" id="IPR056764">
    <property type="entry name" value="LbH_EIF2B3/5"/>
</dbReference>
<dbReference type="InterPro" id="IPR011004">
    <property type="entry name" value="Trimer_LpxA-like_sf"/>
</dbReference>
<keyword evidence="1" id="KW-0963">Cytoplasm</keyword>
<dbReference type="SUPFAM" id="SSF48371">
    <property type="entry name" value="ARM repeat"/>
    <property type="match status" value="1"/>
</dbReference>
<organism evidence="3 4">
    <name type="scientific">Nesidiocoris tenuis</name>
    <dbReference type="NCBI Taxonomy" id="355587"/>
    <lineage>
        <taxon>Eukaryota</taxon>
        <taxon>Metazoa</taxon>
        <taxon>Ecdysozoa</taxon>
        <taxon>Arthropoda</taxon>
        <taxon>Hexapoda</taxon>
        <taxon>Insecta</taxon>
        <taxon>Pterygota</taxon>
        <taxon>Neoptera</taxon>
        <taxon>Paraneoptera</taxon>
        <taxon>Hemiptera</taxon>
        <taxon>Heteroptera</taxon>
        <taxon>Panheteroptera</taxon>
        <taxon>Cimicomorpha</taxon>
        <taxon>Miridae</taxon>
        <taxon>Dicyphina</taxon>
        <taxon>Nesidiocoris</taxon>
    </lineage>
</organism>
<dbReference type="Proteomes" id="UP000479000">
    <property type="component" value="Unassembled WGS sequence"/>
</dbReference>
<dbReference type="SUPFAM" id="SSF51161">
    <property type="entry name" value="Trimeric LpxA-like enzymes"/>
    <property type="match status" value="1"/>
</dbReference>
<dbReference type="Gene3D" id="1.25.40.180">
    <property type="match status" value="1"/>
</dbReference>
<dbReference type="GO" id="GO:0003743">
    <property type="term" value="F:translation initiation factor activity"/>
    <property type="evidence" value="ECO:0007669"/>
    <property type="project" value="TreeGrafter"/>
</dbReference>
<dbReference type="Gene3D" id="2.160.10.10">
    <property type="entry name" value="Hexapeptide repeat proteins"/>
    <property type="match status" value="2"/>
</dbReference>
<sequence length="333" mass="37496">MSVTVITSDRCSSLGDAMRDLDAKAILRGDFILVTGNLIGNLDLLSALERHRDCRLKSDVVIGKESIIKEMAHVLSSVVGKRCTIGANCVISNSYIFDDVVIEVSFMATWQTTWLLWVLISNNYWWTEFDNFFHIDGEVDESTIDHCVIASGCKIGSGSSLSGCILGPKVEIDIRSSVEQSRLQHAPKSTVFYSEIVDSMLRGYEDKLPCDNLVLEINSSRYAYNVPLSEVNYNVVRAILTLEQNFTWESLADRLKYFKPLFVNYMRNKDAMLECLNAIENNNEFGNFFGLSCAWFVFGCQGPGLRNRSRMELPELVALVTVLSMPQHHCRAL</sequence>
<proteinExistence type="predicted"/>
<dbReference type="PANTHER" id="PTHR45887">
    <property type="entry name" value="TRANSLATION INITIATION FACTOR EIF-2B SUBUNIT EPSILON"/>
    <property type="match status" value="1"/>
</dbReference>
<evidence type="ECO:0000256" key="1">
    <source>
        <dbReference type="ARBA" id="ARBA00022490"/>
    </source>
</evidence>
<dbReference type="InterPro" id="IPR003307">
    <property type="entry name" value="W2_domain"/>
</dbReference>
<evidence type="ECO:0000313" key="4">
    <source>
        <dbReference type="Proteomes" id="UP000479000"/>
    </source>
</evidence>
<gene>
    <name evidence="3" type="ORF">NTEN_LOCUS4456</name>
</gene>
<dbReference type="GO" id="GO:0031369">
    <property type="term" value="F:translation initiation factor binding"/>
    <property type="evidence" value="ECO:0007669"/>
    <property type="project" value="InterPro"/>
</dbReference>
<accession>A0A6H5G8I3</accession>
<dbReference type="InterPro" id="IPR044123">
    <property type="entry name" value="W2_eIF2B_epsilon"/>
</dbReference>
<keyword evidence="4" id="KW-1185">Reference proteome</keyword>
<dbReference type="PANTHER" id="PTHR45887:SF1">
    <property type="entry name" value="TRANSLATION INITIATION FACTOR EIF-2B SUBUNIT EPSILON"/>
    <property type="match status" value="1"/>
</dbReference>
<dbReference type="PROSITE" id="PS51363">
    <property type="entry name" value="W2"/>
    <property type="match status" value="1"/>
</dbReference>